<feature type="domain" description="Helicase ATP-binding" evidence="14">
    <location>
        <begin position="209"/>
        <end position="467"/>
    </location>
</feature>
<dbReference type="InterPro" id="IPR045028">
    <property type="entry name" value="DinG/Rad3-like"/>
</dbReference>
<comment type="similarity">
    <text evidence="13">Belongs to the helicase family. DinG subfamily.</text>
</comment>
<dbReference type="InterPro" id="IPR027417">
    <property type="entry name" value="P-loop_NTPase"/>
</dbReference>
<evidence type="ECO:0000259" key="14">
    <source>
        <dbReference type="PROSITE" id="PS51193"/>
    </source>
</evidence>
<protein>
    <submittedName>
        <fullName evidence="15">ATP-dependent DNA helicase</fullName>
        <ecNumber evidence="15">3.6.4.12</ecNumber>
    </submittedName>
</protein>
<dbReference type="EC" id="3.6.4.12" evidence="15"/>
<evidence type="ECO:0000256" key="9">
    <source>
        <dbReference type="ARBA" id="ARBA00023014"/>
    </source>
</evidence>
<dbReference type="InterPro" id="IPR006555">
    <property type="entry name" value="ATP-dep_Helicase_C"/>
</dbReference>
<dbReference type="Gene3D" id="3.90.320.10">
    <property type="match status" value="1"/>
</dbReference>
<evidence type="ECO:0000313" key="15">
    <source>
        <dbReference type="EMBL" id="MFB9754189.1"/>
    </source>
</evidence>
<dbReference type="EMBL" id="JBHMAG010000014">
    <property type="protein sequence ID" value="MFB9754189.1"/>
    <property type="molecule type" value="Genomic_DNA"/>
</dbReference>
<keyword evidence="4" id="KW-0227">DNA damage</keyword>
<evidence type="ECO:0000256" key="12">
    <source>
        <dbReference type="ARBA" id="ARBA00023235"/>
    </source>
</evidence>
<evidence type="ECO:0000313" key="16">
    <source>
        <dbReference type="Proteomes" id="UP001589619"/>
    </source>
</evidence>
<keyword evidence="8" id="KW-0408">Iron</keyword>
<keyword evidence="11" id="KW-0234">DNA repair</keyword>
<organism evidence="15 16">
    <name type="scientific">Paenibacillus hodogayensis</name>
    <dbReference type="NCBI Taxonomy" id="279208"/>
    <lineage>
        <taxon>Bacteria</taxon>
        <taxon>Bacillati</taxon>
        <taxon>Bacillota</taxon>
        <taxon>Bacilli</taxon>
        <taxon>Bacillales</taxon>
        <taxon>Paenibacillaceae</taxon>
        <taxon>Paenibacillus</taxon>
    </lineage>
</organism>
<proteinExistence type="inferred from homology"/>
<dbReference type="InterPro" id="IPR014013">
    <property type="entry name" value="Helic_SF1/SF2_ATP-bd_DinG/Rad3"/>
</dbReference>
<keyword evidence="12" id="KW-0413">Isomerase</keyword>
<dbReference type="Pfam" id="PF13307">
    <property type="entry name" value="Helicase_C_2"/>
    <property type="match status" value="1"/>
</dbReference>
<dbReference type="Gene3D" id="1.10.30.20">
    <property type="entry name" value="Bacterial XPD DNA helicase, FeS cluster domain"/>
    <property type="match status" value="1"/>
</dbReference>
<accession>A0ABV5W0W0</accession>
<keyword evidence="10" id="KW-0238">DNA-binding</keyword>
<keyword evidence="7" id="KW-0067">ATP-binding</keyword>
<evidence type="ECO:0000256" key="1">
    <source>
        <dbReference type="ARBA" id="ARBA00022485"/>
    </source>
</evidence>
<dbReference type="Gene3D" id="1.10.275.40">
    <property type="match status" value="1"/>
</dbReference>
<gene>
    <name evidence="15" type="ORF">ACFFNY_21685</name>
</gene>
<dbReference type="GO" id="GO:0003678">
    <property type="term" value="F:DNA helicase activity"/>
    <property type="evidence" value="ECO:0007669"/>
    <property type="project" value="UniProtKB-EC"/>
</dbReference>
<dbReference type="Proteomes" id="UP001589619">
    <property type="component" value="Unassembled WGS sequence"/>
</dbReference>
<evidence type="ECO:0000256" key="5">
    <source>
        <dbReference type="ARBA" id="ARBA00022801"/>
    </source>
</evidence>
<keyword evidence="1" id="KW-0004">4Fe-4S</keyword>
<evidence type="ECO:0000256" key="4">
    <source>
        <dbReference type="ARBA" id="ARBA00022763"/>
    </source>
</evidence>
<evidence type="ECO:0000256" key="11">
    <source>
        <dbReference type="ARBA" id="ARBA00023204"/>
    </source>
</evidence>
<evidence type="ECO:0000256" key="3">
    <source>
        <dbReference type="ARBA" id="ARBA00022741"/>
    </source>
</evidence>
<dbReference type="InterPro" id="IPR010614">
    <property type="entry name" value="RAD3-like_helicase_DEAD"/>
</dbReference>
<keyword evidence="5 15" id="KW-0378">Hydrolase</keyword>
<keyword evidence="2" id="KW-0479">Metal-binding</keyword>
<keyword evidence="16" id="KW-1185">Reference proteome</keyword>
<evidence type="ECO:0000256" key="8">
    <source>
        <dbReference type="ARBA" id="ARBA00023004"/>
    </source>
</evidence>
<name>A0ABV5W0W0_9BACL</name>
<comment type="caution">
    <text evidence="15">The sequence shown here is derived from an EMBL/GenBank/DDBJ whole genome shotgun (WGS) entry which is preliminary data.</text>
</comment>
<sequence>MPEIVEIAVRPLVEHVYRSGHIESGFRTGEALTEGAKAHRAIQRNYGEADRMEVYVQGELALGEILYRIDGRCDGLLFGTQTEESEAGREPEAREAVRELVAGDAPPAAAVILEEIKSTGGSLEPIGEQTYPVHWAQAKCYAYLYAKAESLNSIRVRLTYVQRTTEEIKRFERTYSFQELERFVLEVLEAYDPYARQQLAHAGRREQSIKALAFPFSGYRQGQRKLAGAAYKSMVDKKRLFARAPTGTGKTISTLFPAVKAIGEGVLRRFFYITAKTTTRTAAEETLGLMRGQGLCLRSVTLTAKEKVCFQEEVRCDKEACPFADGYYDRINGALADLWSAETAVTREVVEAYARKHRVCPFEFSLDAAYAADAVICDYNYVYDPRISLKRLLEEQKRQTAILADEAHNLVDRAREMYSAVLAKAPFLELKRQTREANPALYAAVKAINDAFIALRKATGMTGGDAIILERAPESLPPLLEAFVVQAEAELTRAGETSYRLVLTDAYYAAQAYIRVAGYFNERYAVYAELERSDVRVKLLCVDPSEMLRQAGKGYRSQLFFSATLTPLSYYRDTLGGDGEDYAMAIPSPFRKEQLDVLLLPVSTRYRDRERSKTPIAAMLRRVIAERPGNMLVFFPSYEYMNAVYEQFAETPWNGGDVRVQQSGMTEDERDSFLAAFREDAERPLLAFAVMGGVFAEGIDLTGNRLTGVVVVGVGLPQFGGERDVIRRYYDEAGKNGFDYAYKFPGMNKVLQAGGRLIRTEQDHGILVLADDRFAWPDYEALLPEEWKPVTVMDRTTLG</sequence>
<dbReference type="SUPFAM" id="SSF52540">
    <property type="entry name" value="P-loop containing nucleoside triphosphate hydrolases"/>
    <property type="match status" value="2"/>
</dbReference>
<reference evidence="15 16" key="1">
    <citation type="submission" date="2024-09" db="EMBL/GenBank/DDBJ databases">
        <authorList>
            <person name="Sun Q."/>
            <person name="Mori K."/>
        </authorList>
    </citation>
    <scope>NUCLEOTIDE SEQUENCE [LARGE SCALE GENOMIC DNA]</scope>
    <source>
        <strain evidence="15 16">JCM 12520</strain>
    </source>
</reference>
<dbReference type="InterPro" id="IPR011604">
    <property type="entry name" value="PDDEXK-like_dom_sf"/>
</dbReference>
<keyword evidence="6 15" id="KW-0347">Helicase</keyword>
<dbReference type="GO" id="GO:0016787">
    <property type="term" value="F:hydrolase activity"/>
    <property type="evidence" value="ECO:0007669"/>
    <property type="project" value="UniProtKB-KW"/>
</dbReference>
<evidence type="ECO:0000256" key="13">
    <source>
        <dbReference type="ARBA" id="ARBA00038058"/>
    </source>
</evidence>
<dbReference type="SMART" id="SM00488">
    <property type="entry name" value="DEXDc2"/>
    <property type="match status" value="1"/>
</dbReference>
<evidence type="ECO:0000256" key="7">
    <source>
        <dbReference type="ARBA" id="ARBA00022840"/>
    </source>
</evidence>
<dbReference type="RefSeq" id="WP_344914154.1">
    <property type="nucleotide sequence ID" value="NZ_BAAAYO010000013.1"/>
</dbReference>
<keyword evidence="9" id="KW-0411">Iron-sulfur</keyword>
<evidence type="ECO:0000256" key="2">
    <source>
        <dbReference type="ARBA" id="ARBA00022723"/>
    </source>
</evidence>
<dbReference type="PROSITE" id="PS51193">
    <property type="entry name" value="HELICASE_ATP_BIND_2"/>
    <property type="match status" value="1"/>
</dbReference>
<evidence type="ECO:0000256" key="10">
    <source>
        <dbReference type="ARBA" id="ARBA00023125"/>
    </source>
</evidence>
<dbReference type="PANTHER" id="PTHR11472:SF34">
    <property type="entry name" value="REGULATOR OF TELOMERE ELONGATION HELICASE 1"/>
    <property type="match status" value="1"/>
</dbReference>
<dbReference type="Gene3D" id="3.40.50.300">
    <property type="entry name" value="P-loop containing nucleotide triphosphate hydrolases"/>
    <property type="match status" value="2"/>
</dbReference>
<keyword evidence="3" id="KW-0547">Nucleotide-binding</keyword>
<evidence type="ECO:0000256" key="6">
    <source>
        <dbReference type="ARBA" id="ARBA00022806"/>
    </source>
</evidence>
<dbReference type="InterPro" id="IPR042493">
    <property type="entry name" value="XPD_DNA_FeS"/>
</dbReference>
<dbReference type="PANTHER" id="PTHR11472">
    <property type="entry name" value="DNA REPAIR DEAD HELICASE RAD3/XP-D SUBFAMILY MEMBER"/>
    <property type="match status" value="1"/>
</dbReference>
<dbReference type="InterPro" id="IPR006554">
    <property type="entry name" value="Helicase-like_DEXD_c2"/>
</dbReference>
<dbReference type="SMART" id="SM00491">
    <property type="entry name" value="HELICc2"/>
    <property type="match status" value="1"/>
</dbReference>
<dbReference type="Pfam" id="PF06733">
    <property type="entry name" value="DEAD_2"/>
    <property type="match status" value="1"/>
</dbReference>